<organism evidence="4 5">
    <name type="scientific">Microlunatus elymi</name>
    <dbReference type="NCBI Taxonomy" id="2596828"/>
    <lineage>
        <taxon>Bacteria</taxon>
        <taxon>Bacillati</taxon>
        <taxon>Actinomycetota</taxon>
        <taxon>Actinomycetes</taxon>
        <taxon>Propionibacteriales</taxon>
        <taxon>Propionibacteriaceae</taxon>
        <taxon>Microlunatus</taxon>
    </lineage>
</organism>
<dbReference type="Proteomes" id="UP000319263">
    <property type="component" value="Chromosome"/>
</dbReference>
<dbReference type="SUPFAM" id="SSF55729">
    <property type="entry name" value="Acyl-CoA N-acyltransferases (Nat)"/>
    <property type="match status" value="2"/>
</dbReference>
<keyword evidence="1 4" id="KW-0808">Transferase</keyword>
<accession>A0A516PYW5</accession>
<gene>
    <name evidence="4" type="ORF">FOE78_09885</name>
</gene>
<keyword evidence="5" id="KW-1185">Reference proteome</keyword>
<dbReference type="Gene3D" id="3.40.630.30">
    <property type="match status" value="1"/>
</dbReference>
<keyword evidence="2" id="KW-0012">Acyltransferase</keyword>
<dbReference type="Pfam" id="PF00583">
    <property type="entry name" value="Acetyltransf_1"/>
    <property type="match status" value="1"/>
</dbReference>
<proteinExistence type="predicted"/>
<feature type="domain" description="N-acetyltransferase" evidence="3">
    <location>
        <begin position="20"/>
        <end position="170"/>
    </location>
</feature>
<dbReference type="KEGG" id="mik:FOE78_09885"/>
<sequence>MQAGAMGFQLVRPDDAAAVAVLTDLGNAAQAVDDPESPAGTPELTAGWLRYGWDLEPDQRYLYRPSEDDDPVGVLNVGVPKRDNLHLVTGGITVHPDQRRQGHGSAMLAELLRQTRELGRRTVWLGCAADDDGAAAFLKQHGFSYASHDARRYQWPSKVDQDHVAALYAEARQAAADYEVVRTQVPTDDQLLAELIEVTAAINDAPMGELEFEPEKFDLQRLKDFEYAGQQKGERIYRIFARHRHTGVVGGHTVMMVQPSQPTFGNQYDTAVHRDHRGHRLGMLLKIEMMRWMADAEPQIERIETWNNADNSYMINVNEAIGYRLSRIFDSYQLAL</sequence>
<evidence type="ECO:0000256" key="1">
    <source>
        <dbReference type="ARBA" id="ARBA00022679"/>
    </source>
</evidence>
<dbReference type="InterPro" id="IPR016181">
    <property type="entry name" value="Acyl_CoA_acyltransferase"/>
</dbReference>
<dbReference type="OrthoDB" id="4119890at2"/>
<evidence type="ECO:0000313" key="4">
    <source>
        <dbReference type="EMBL" id="QDP96171.1"/>
    </source>
</evidence>
<evidence type="ECO:0000256" key="2">
    <source>
        <dbReference type="ARBA" id="ARBA00023315"/>
    </source>
</evidence>
<evidence type="ECO:0000313" key="5">
    <source>
        <dbReference type="Proteomes" id="UP000319263"/>
    </source>
</evidence>
<reference evidence="4 5" key="1">
    <citation type="submission" date="2019-07" db="EMBL/GenBank/DDBJ databases">
        <title>Microlunatus dokdonensis sp. nov. isolated from the rhizospheric soil of the wild plant Elymus tsukushiensis.</title>
        <authorList>
            <person name="Ghim S.-Y."/>
            <person name="Hwang Y.-J."/>
            <person name="Son J.-S."/>
            <person name="Shin J.-H."/>
        </authorList>
    </citation>
    <scope>NUCLEOTIDE SEQUENCE [LARGE SCALE GENOMIC DNA]</scope>
    <source>
        <strain evidence="4 5">KUDC0627</strain>
    </source>
</reference>
<dbReference type="CDD" id="cd04301">
    <property type="entry name" value="NAT_SF"/>
    <property type="match status" value="1"/>
</dbReference>
<dbReference type="EMBL" id="CP041692">
    <property type="protein sequence ID" value="QDP96171.1"/>
    <property type="molecule type" value="Genomic_DNA"/>
</dbReference>
<dbReference type="PROSITE" id="PS51186">
    <property type="entry name" value="GNAT"/>
    <property type="match status" value="1"/>
</dbReference>
<dbReference type="PANTHER" id="PTHR43877">
    <property type="entry name" value="AMINOALKYLPHOSPHONATE N-ACETYLTRANSFERASE-RELATED-RELATED"/>
    <property type="match status" value="1"/>
</dbReference>
<dbReference type="InterPro" id="IPR050832">
    <property type="entry name" value="Bact_Acetyltransf"/>
</dbReference>
<name>A0A516PYW5_9ACTN</name>
<protein>
    <submittedName>
        <fullName evidence="4">GNAT family N-acetyltransferase</fullName>
    </submittedName>
</protein>
<dbReference type="GO" id="GO:0016747">
    <property type="term" value="F:acyltransferase activity, transferring groups other than amino-acyl groups"/>
    <property type="evidence" value="ECO:0007669"/>
    <property type="project" value="InterPro"/>
</dbReference>
<dbReference type="AlphaFoldDB" id="A0A516PYW5"/>
<evidence type="ECO:0000259" key="3">
    <source>
        <dbReference type="PROSITE" id="PS51186"/>
    </source>
</evidence>
<dbReference type="InterPro" id="IPR000182">
    <property type="entry name" value="GNAT_dom"/>
</dbReference>